<evidence type="ECO:0000313" key="10">
    <source>
        <dbReference type="EMBL" id="QEE22556.1"/>
    </source>
</evidence>
<dbReference type="InterPro" id="IPR015883">
    <property type="entry name" value="Glyco_hydro_20_cat"/>
</dbReference>
<dbReference type="GO" id="GO:0030203">
    <property type="term" value="P:glycosaminoglycan metabolic process"/>
    <property type="evidence" value="ECO:0007669"/>
    <property type="project" value="TreeGrafter"/>
</dbReference>
<keyword evidence="5" id="KW-0326">Glycosidase</keyword>
<dbReference type="EMBL" id="CP041690">
    <property type="protein sequence ID" value="QEE22556.1"/>
    <property type="molecule type" value="Genomic_DNA"/>
</dbReference>
<dbReference type="InterPro" id="IPR015882">
    <property type="entry name" value="HEX_bac_N"/>
</dbReference>
<keyword evidence="4" id="KW-0378">Hydrolase</keyword>
<evidence type="ECO:0000259" key="8">
    <source>
        <dbReference type="Pfam" id="PF00728"/>
    </source>
</evidence>
<dbReference type="Gene3D" id="3.30.379.10">
    <property type="entry name" value="Chitobiase/beta-hexosaminidase domain 2-like"/>
    <property type="match status" value="1"/>
</dbReference>
<gene>
    <name evidence="10" type="ORF">FNA67_21365</name>
</gene>
<dbReference type="InterPro" id="IPR017853">
    <property type="entry name" value="GH"/>
</dbReference>
<evidence type="ECO:0000256" key="7">
    <source>
        <dbReference type="ARBA" id="ARBA00033000"/>
    </source>
</evidence>
<comment type="similarity">
    <text evidence="2">Belongs to the glycosyl hydrolase 20 family.</text>
</comment>
<dbReference type="OrthoDB" id="9763537at2"/>
<evidence type="ECO:0000256" key="5">
    <source>
        <dbReference type="ARBA" id="ARBA00023295"/>
    </source>
</evidence>
<dbReference type="GO" id="GO:0016020">
    <property type="term" value="C:membrane"/>
    <property type="evidence" value="ECO:0007669"/>
    <property type="project" value="TreeGrafter"/>
</dbReference>
<proteinExistence type="inferred from homology"/>
<dbReference type="Pfam" id="PF02838">
    <property type="entry name" value="Glyco_hydro_20b"/>
    <property type="match status" value="1"/>
</dbReference>
<dbReference type="Gene3D" id="3.20.20.80">
    <property type="entry name" value="Glycosidases"/>
    <property type="match status" value="1"/>
</dbReference>
<dbReference type="GO" id="GO:0004563">
    <property type="term" value="F:beta-N-acetylhexosaminidase activity"/>
    <property type="evidence" value="ECO:0007669"/>
    <property type="project" value="UniProtKB-EC"/>
</dbReference>
<dbReference type="GO" id="GO:0005975">
    <property type="term" value="P:carbohydrate metabolic process"/>
    <property type="evidence" value="ECO:0007669"/>
    <property type="project" value="InterPro"/>
</dbReference>
<name>A0A5B9DTQ1_9HYPH</name>
<dbReference type="PANTHER" id="PTHR22600:SF57">
    <property type="entry name" value="BETA-N-ACETYLHEXOSAMINIDASE"/>
    <property type="match status" value="1"/>
</dbReference>
<dbReference type="KEGG" id="yti:FNA67_21365"/>
<dbReference type="SUPFAM" id="SSF51445">
    <property type="entry name" value="(Trans)glycosidases"/>
    <property type="match status" value="1"/>
</dbReference>
<dbReference type="SUPFAM" id="SSF55545">
    <property type="entry name" value="beta-N-acetylhexosaminidase-like domain"/>
    <property type="match status" value="1"/>
</dbReference>
<dbReference type="InterPro" id="IPR029018">
    <property type="entry name" value="Hex-like_dom2"/>
</dbReference>
<comment type="catalytic activity">
    <reaction evidence="1">
        <text>Hydrolysis of terminal non-reducing N-acetyl-D-hexosamine residues in N-acetyl-beta-D-hexosaminides.</text>
        <dbReference type="EC" id="3.2.1.52"/>
    </reaction>
</comment>
<evidence type="ECO:0000256" key="3">
    <source>
        <dbReference type="ARBA" id="ARBA00012663"/>
    </source>
</evidence>
<accession>A0A5B9DTQ1</accession>
<keyword evidence="11" id="KW-1185">Reference proteome</keyword>
<protein>
    <recommendedName>
        <fullName evidence="3">beta-N-acetylhexosaminidase</fullName>
        <ecNumber evidence="3">3.2.1.52</ecNumber>
    </recommendedName>
    <alternativeName>
        <fullName evidence="6">Beta-N-acetylhexosaminidase</fullName>
    </alternativeName>
    <alternativeName>
        <fullName evidence="7">N-acetyl-beta-glucosaminidase</fullName>
    </alternativeName>
</protein>
<sequence>MDAPNLKLSSTYTPGPDGEAGRYELRLMNASPTPLKGFKLGYSGPGRMGRSATLEGGMFVDQSGSWQEIAAPRDLTLAPGAEWVVSATGLDFALRHWTDGAVGAMVTLADGSVHRVSVAPTTLAGDSSALRRGVISMPVVGSVPESLSIIPWPNRVAVSGNRTAPMGLAISGDAEVAETFRELTDHLFPGFGMVRPPEEDGYPVALEARERLGEEAYEIVFGPAGATVLASRPQGHLYGLITLGQMARGARLHPENFAFPTDGTIVDAPAHGWRGSHFDVARQFYGTAEVAQFLRILAWNKMNRLHWHLSDDEAWRIEIEAYPELTDKAAWRGHGMAITPQLGSGPERNGGFYTKAAARQIIALGERLGIEVLPEIDVPGHCYALLQAIPSLRDPGENGLYHSIQDFPNNCLNPAVETVYGVLETIFAELCALFPSKYFHVGADEVPADAWTSSPQARALLQSMGGGGTHELQAHFLRRVQAFLRSRGKITGAWEEACEGGGIDKADCYLVGWRNVAANQRLAAQGYDVVVAPGQHYYLDMAFTADWCEPGANWAGNSTPEQTYRFDPGAGWSADEKARLLGVQACIWSEPMTDRAVFEHLVFPRLSAIAETGWTAPGAKDFSRFIGIAALMPSLYNIAEAGNA</sequence>
<feature type="domain" description="Glycoside hydrolase family 20 catalytic" evidence="8">
    <location>
        <begin position="272"/>
        <end position="616"/>
    </location>
</feature>
<evidence type="ECO:0000313" key="11">
    <source>
        <dbReference type="Proteomes" id="UP000321062"/>
    </source>
</evidence>
<dbReference type="Proteomes" id="UP000321062">
    <property type="component" value="Chromosome"/>
</dbReference>
<evidence type="ECO:0000256" key="4">
    <source>
        <dbReference type="ARBA" id="ARBA00022801"/>
    </source>
</evidence>
<dbReference type="CDD" id="cd06563">
    <property type="entry name" value="GH20_chitobiase-like"/>
    <property type="match status" value="1"/>
</dbReference>
<feature type="domain" description="Beta-hexosaminidase bacterial type N-terminal" evidence="9">
    <location>
        <begin position="148"/>
        <end position="267"/>
    </location>
</feature>
<reference evidence="10 11" key="1">
    <citation type="journal article" date="2015" name="Int. J. Syst. Evol. Microbiol.">
        <title>Youhaiella tibetensis gen. nov., sp. nov., isolated from subsurface sediment.</title>
        <authorList>
            <person name="Wang Y.X."/>
            <person name="Huang F.Q."/>
            <person name="Nogi Y."/>
            <person name="Pang S.J."/>
            <person name="Wang P.K."/>
            <person name="Lv J."/>
        </authorList>
    </citation>
    <scope>NUCLEOTIDE SEQUENCE [LARGE SCALE GENOMIC DNA]</scope>
    <source>
        <strain evidence="11">fig4</strain>
    </source>
</reference>
<organism evidence="10 11">
    <name type="scientific">Paradevosia tibetensis</name>
    <dbReference type="NCBI Taxonomy" id="1447062"/>
    <lineage>
        <taxon>Bacteria</taxon>
        <taxon>Pseudomonadati</taxon>
        <taxon>Pseudomonadota</taxon>
        <taxon>Alphaproteobacteria</taxon>
        <taxon>Hyphomicrobiales</taxon>
        <taxon>Devosiaceae</taxon>
        <taxon>Paradevosia</taxon>
    </lineage>
</organism>
<evidence type="ECO:0000256" key="1">
    <source>
        <dbReference type="ARBA" id="ARBA00001231"/>
    </source>
</evidence>
<evidence type="ECO:0000256" key="6">
    <source>
        <dbReference type="ARBA" id="ARBA00030512"/>
    </source>
</evidence>
<evidence type="ECO:0000259" key="9">
    <source>
        <dbReference type="Pfam" id="PF02838"/>
    </source>
</evidence>
<dbReference type="EC" id="3.2.1.52" evidence="3"/>
<dbReference type="AlphaFoldDB" id="A0A5B9DTQ1"/>
<dbReference type="RefSeq" id="WP_147658057.1">
    <property type="nucleotide sequence ID" value="NZ_BMFM01000001.1"/>
</dbReference>
<dbReference type="Pfam" id="PF00728">
    <property type="entry name" value="Glyco_hydro_20"/>
    <property type="match status" value="1"/>
</dbReference>
<dbReference type="InterPro" id="IPR025705">
    <property type="entry name" value="Beta_hexosaminidase_sua/sub"/>
</dbReference>
<dbReference type="PANTHER" id="PTHR22600">
    <property type="entry name" value="BETA-HEXOSAMINIDASE"/>
    <property type="match status" value="1"/>
</dbReference>
<evidence type="ECO:0000256" key="2">
    <source>
        <dbReference type="ARBA" id="ARBA00006285"/>
    </source>
</evidence>
<dbReference type="PRINTS" id="PR00738">
    <property type="entry name" value="GLHYDRLASE20"/>
</dbReference>